<organism evidence="3 4">
    <name type="scientific">Bacillus wiedmannii</name>
    <dbReference type="NCBI Taxonomy" id="1890302"/>
    <lineage>
        <taxon>Bacteria</taxon>
        <taxon>Bacillati</taxon>
        <taxon>Bacillota</taxon>
        <taxon>Bacilli</taxon>
        <taxon>Bacillales</taxon>
        <taxon>Bacillaceae</taxon>
        <taxon>Bacillus</taxon>
        <taxon>Bacillus cereus group</taxon>
    </lineage>
</organism>
<dbReference type="AlphaFoldDB" id="A0A2A7BS90"/>
<evidence type="ECO:0000313" key="3">
    <source>
        <dbReference type="EMBL" id="PDY41067.1"/>
    </source>
</evidence>
<keyword evidence="1" id="KW-0175">Coiled coil</keyword>
<gene>
    <name evidence="3" type="ORF">COO17_13760</name>
</gene>
<comment type="caution">
    <text evidence="3">The sequence shown here is derived from an EMBL/GenBank/DDBJ whole genome shotgun (WGS) entry which is preliminary data.</text>
</comment>
<feature type="compositionally biased region" description="Polar residues" evidence="2">
    <location>
        <begin position="1"/>
        <end position="14"/>
    </location>
</feature>
<proteinExistence type="predicted"/>
<protein>
    <submittedName>
        <fullName evidence="3">Uncharacterized protein</fullName>
    </submittedName>
</protein>
<sequence>MKNSTHEVSFNNPTDDSKETSPIRRNCGTMCMHENLLKESKEYREEREKIEKMTEEFIKNKKQ</sequence>
<evidence type="ECO:0000256" key="2">
    <source>
        <dbReference type="SAM" id="MobiDB-lite"/>
    </source>
</evidence>
<accession>A0A2A7BS90</accession>
<evidence type="ECO:0000313" key="4">
    <source>
        <dbReference type="Proteomes" id="UP000220111"/>
    </source>
</evidence>
<feature type="coiled-coil region" evidence="1">
    <location>
        <begin position="33"/>
        <end position="63"/>
    </location>
</feature>
<dbReference type="RefSeq" id="WP_097815458.1">
    <property type="nucleotide sequence ID" value="NZ_JAZDWG010000002.1"/>
</dbReference>
<dbReference type="Proteomes" id="UP000220111">
    <property type="component" value="Unassembled WGS sequence"/>
</dbReference>
<name>A0A2A7BS90_9BACI</name>
<dbReference type="EMBL" id="NVPQ01000034">
    <property type="protein sequence ID" value="PDY41067.1"/>
    <property type="molecule type" value="Genomic_DNA"/>
</dbReference>
<reference evidence="3 4" key="1">
    <citation type="submission" date="2017-09" db="EMBL/GenBank/DDBJ databases">
        <title>Large-scale bioinformatics analysis of Bacillus genomes uncovers conserved roles of natural products in bacterial physiology.</title>
        <authorList>
            <consortium name="Agbiome Team Llc"/>
            <person name="Bleich R.M."/>
            <person name="Grubbs K.J."/>
            <person name="Santa Maria K.C."/>
            <person name="Allen S.E."/>
            <person name="Farag S."/>
            <person name="Shank E.A."/>
            <person name="Bowers A."/>
        </authorList>
    </citation>
    <scope>NUCLEOTIDE SEQUENCE [LARGE SCALE GENOMIC DNA]</scope>
    <source>
        <strain evidence="3 4">AFS098222</strain>
    </source>
</reference>
<evidence type="ECO:0000256" key="1">
    <source>
        <dbReference type="SAM" id="Coils"/>
    </source>
</evidence>
<feature type="region of interest" description="Disordered" evidence="2">
    <location>
        <begin position="1"/>
        <end position="26"/>
    </location>
</feature>